<keyword evidence="2" id="KW-0472">Membrane</keyword>
<keyword evidence="4" id="KW-1185">Reference proteome</keyword>
<evidence type="ECO:0000256" key="2">
    <source>
        <dbReference type="SAM" id="Phobius"/>
    </source>
</evidence>
<organism evidence="3 4">
    <name type="scientific">Micromonospora vulcania</name>
    <dbReference type="NCBI Taxonomy" id="1441873"/>
    <lineage>
        <taxon>Bacteria</taxon>
        <taxon>Bacillati</taxon>
        <taxon>Actinomycetota</taxon>
        <taxon>Actinomycetes</taxon>
        <taxon>Micromonosporales</taxon>
        <taxon>Micromonosporaceae</taxon>
        <taxon>Micromonospora</taxon>
    </lineage>
</organism>
<feature type="transmembrane region" description="Helical" evidence="2">
    <location>
        <begin position="127"/>
        <end position="150"/>
    </location>
</feature>
<dbReference type="EMBL" id="JBHSQS010000047">
    <property type="protein sequence ID" value="MFC5927945.1"/>
    <property type="molecule type" value="Genomic_DNA"/>
</dbReference>
<feature type="transmembrane region" description="Helical" evidence="2">
    <location>
        <begin position="301"/>
        <end position="323"/>
    </location>
</feature>
<feature type="transmembrane region" description="Helical" evidence="2">
    <location>
        <begin position="215"/>
        <end position="234"/>
    </location>
</feature>
<feature type="transmembrane region" description="Helical" evidence="2">
    <location>
        <begin position="240"/>
        <end position="261"/>
    </location>
</feature>
<keyword evidence="2" id="KW-1133">Transmembrane helix</keyword>
<feature type="compositionally biased region" description="Basic and acidic residues" evidence="1">
    <location>
        <begin position="58"/>
        <end position="71"/>
    </location>
</feature>
<comment type="caution">
    <text evidence="3">The sequence shown here is derived from an EMBL/GenBank/DDBJ whole genome shotgun (WGS) entry which is preliminary data.</text>
</comment>
<evidence type="ECO:0000313" key="4">
    <source>
        <dbReference type="Proteomes" id="UP001596226"/>
    </source>
</evidence>
<accession>A0ABW1HI04</accession>
<feature type="transmembrane region" description="Helical" evidence="2">
    <location>
        <begin position="170"/>
        <end position="194"/>
    </location>
</feature>
<proteinExistence type="predicted"/>
<evidence type="ECO:0000256" key="1">
    <source>
        <dbReference type="SAM" id="MobiDB-lite"/>
    </source>
</evidence>
<evidence type="ECO:0000313" key="3">
    <source>
        <dbReference type="EMBL" id="MFC5927945.1"/>
    </source>
</evidence>
<feature type="compositionally biased region" description="Basic and acidic residues" evidence="1">
    <location>
        <begin position="24"/>
        <end position="41"/>
    </location>
</feature>
<gene>
    <name evidence="3" type="ORF">ACFQGL_31955</name>
</gene>
<sequence length="432" mass="48942">MLMDRPARDQDDESFYFADPLVPEARERSPWPERASARNDEEPLAYYPLDSESWVDDPADRGGRAFDYHDPDNDEFRDDPFSGAGDSPVTDDELTLSRRGESIEESEFLMRLRNDHERSQREAAGRLYLGVSGWIGGLAIAGAPAIVAVARSYVLAHGDPQTMFTILRNVNIFALLSGYLFWMVTYCAIFLFALRRVVAHGDLSYDNSSEVHQRLRYRASSLLGALAFLLPVLLVPPAAWQPVAIAGVIAYGLVKVGDLWTRRSWARYADRHARVPRSHDREGWWMRLRPRRLRFPYLGDAYPVFWDALIVPLVIAIVGALTFDWMPLETVELAPRVATTTAYVLDVGEEHTQLLTPDGQIVILRNSTVQARAVCPALPLGMTADFWNRLLDQQSHNERLSFLSTVQRDRSVLQQVLWPNRPAPPELCAERP</sequence>
<keyword evidence="2" id="KW-0812">Transmembrane</keyword>
<dbReference type="Proteomes" id="UP001596226">
    <property type="component" value="Unassembled WGS sequence"/>
</dbReference>
<feature type="region of interest" description="Disordered" evidence="1">
    <location>
        <begin position="1"/>
        <end position="94"/>
    </location>
</feature>
<name>A0ABW1HI04_9ACTN</name>
<protein>
    <submittedName>
        <fullName evidence="3">Uncharacterized protein</fullName>
    </submittedName>
</protein>
<reference evidence="4" key="1">
    <citation type="journal article" date="2019" name="Int. J. Syst. Evol. Microbiol.">
        <title>The Global Catalogue of Microorganisms (GCM) 10K type strain sequencing project: providing services to taxonomists for standard genome sequencing and annotation.</title>
        <authorList>
            <consortium name="The Broad Institute Genomics Platform"/>
            <consortium name="The Broad Institute Genome Sequencing Center for Infectious Disease"/>
            <person name="Wu L."/>
            <person name="Ma J."/>
        </authorList>
    </citation>
    <scope>NUCLEOTIDE SEQUENCE [LARGE SCALE GENOMIC DNA]</scope>
    <source>
        <strain evidence="4">CGMCC 4.7144</strain>
    </source>
</reference>